<feature type="transmembrane region" description="Helical" evidence="1">
    <location>
        <begin position="177"/>
        <end position="197"/>
    </location>
</feature>
<sequence>MSHSFYLRSEGPYPSTIAGLGGIPTITTDVTICAVFILFYIGFAVRNRIIYQTNNRNRHKFIPSLLLFIFCMSRISTLVLRIAWATRQDNPRLAIAAGIFVNTGVLLVYIINLILAQRMLRAKQPHLGWHPVMRIAYKILYTALAATLIMVIASIVITDYTLDTKTRLICRDVEVAAITFLLFFTCLPIIHIAIALLMSKSKAEETFGVGSTRGKIIVLSLSAGLCMLDAGFKTGTTWSPPRPLADPAWHESKACFYIFDFCLEILMLNTLTFGRIDQRFWIPDGCRKARDYTRLRPQILLAEEASDSYLMVPK</sequence>
<keyword evidence="1" id="KW-0812">Transmembrane</keyword>
<keyword evidence="1" id="KW-0472">Membrane</keyword>
<dbReference type="OrthoDB" id="3357002at2759"/>
<dbReference type="PANTHER" id="PTHR35184">
    <property type="entry name" value="YALI0C10208P"/>
    <property type="match status" value="1"/>
</dbReference>
<proteinExistence type="predicted"/>
<feature type="transmembrane region" description="Helical" evidence="1">
    <location>
        <begin position="65"/>
        <end position="87"/>
    </location>
</feature>
<feature type="transmembrane region" description="Helical" evidence="1">
    <location>
        <begin position="93"/>
        <end position="115"/>
    </location>
</feature>
<protein>
    <submittedName>
        <fullName evidence="2">Uncharacterized protein</fullName>
    </submittedName>
</protein>
<evidence type="ECO:0000313" key="2">
    <source>
        <dbReference type="EMBL" id="PMD37055.1"/>
    </source>
</evidence>
<feature type="transmembrane region" description="Helical" evidence="1">
    <location>
        <begin position="135"/>
        <end position="157"/>
    </location>
</feature>
<gene>
    <name evidence="2" type="ORF">L207DRAFT_515483</name>
</gene>
<organism evidence="2 3">
    <name type="scientific">Hyaloscypha variabilis (strain UAMH 11265 / GT02V1 / F)</name>
    <name type="common">Meliniomyces variabilis</name>
    <dbReference type="NCBI Taxonomy" id="1149755"/>
    <lineage>
        <taxon>Eukaryota</taxon>
        <taxon>Fungi</taxon>
        <taxon>Dikarya</taxon>
        <taxon>Ascomycota</taxon>
        <taxon>Pezizomycotina</taxon>
        <taxon>Leotiomycetes</taxon>
        <taxon>Helotiales</taxon>
        <taxon>Hyaloscyphaceae</taxon>
        <taxon>Hyaloscypha</taxon>
        <taxon>Hyaloscypha variabilis</taxon>
    </lineage>
</organism>
<dbReference type="EMBL" id="KZ613950">
    <property type="protein sequence ID" value="PMD37055.1"/>
    <property type="molecule type" value="Genomic_DNA"/>
</dbReference>
<name>A0A2J6REX2_HYAVF</name>
<evidence type="ECO:0000313" key="3">
    <source>
        <dbReference type="Proteomes" id="UP000235786"/>
    </source>
</evidence>
<dbReference type="AlphaFoldDB" id="A0A2J6REX2"/>
<dbReference type="PANTHER" id="PTHR35184:SF1">
    <property type="entry name" value="INTEGRAL MEMBRANE PROTEIN"/>
    <property type="match status" value="1"/>
</dbReference>
<reference evidence="2 3" key="1">
    <citation type="submission" date="2016-04" db="EMBL/GenBank/DDBJ databases">
        <title>A degradative enzymes factory behind the ericoid mycorrhizal symbiosis.</title>
        <authorList>
            <consortium name="DOE Joint Genome Institute"/>
            <person name="Martino E."/>
            <person name="Morin E."/>
            <person name="Grelet G."/>
            <person name="Kuo A."/>
            <person name="Kohler A."/>
            <person name="Daghino S."/>
            <person name="Barry K."/>
            <person name="Choi C."/>
            <person name="Cichocki N."/>
            <person name="Clum A."/>
            <person name="Copeland A."/>
            <person name="Hainaut M."/>
            <person name="Haridas S."/>
            <person name="Labutti K."/>
            <person name="Lindquist E."/>
            <person name="Lipzen A."/>
            <person name="Khouja H.-R."/>
            <person name="Murat C."/>
            <person name="Ohm R."/>
            <person name="Olson A."/>
            <person name="Spatafora J."/>
            <person name="Veneault-Fourrey C."/>
            <person name="Henrissat B."/>
            <person name="Grigoriev I."/>
            <person name="Martin F."/>
            <person name="Perotto S."/>
        </authorList>
    </citation>
    <scope>NUCLEOTIDE SEQUENCE [LARGE SCALE GENOMIC DNA]</scope>
    <source>
        <strain evidence="2 3">F</strain>
    </source>
</reference>
<feature type="transmembrane region" description="Helical" evidence="1">
    <location>
        <begin position="20"/>
        <end position="45"/>
    </location>
</feature>
<keyword evidence="1" id="KW-1133">Transmembrane helix</keyword>
<keyword evidence="3" id="KW-1185">Reference proteome</keyword>
<evidence type="ECO:0000256" key="1">
    <source>
        <dbReference type="SAM" id="Phobius"/>
    </source>
</evidence>
<accession>A0A2J6REX2</accession>
<dbReference type="Proteomes" id="UP000235786">
    <property type="component" value="Unassembled WGS sequence"/>
</dbReference>
<dbReference type="STRING" id="1149755.A0A2J6REX2"/>